<gene>
    <name evidence="1" type="ORF">Fot_42361</name>
</gene>
<protein>
    <submittedName>
        <fullName evidence="1">Ovule protein</fullName>
    </submittedName>
</protein>
<evidence type="ECO:0000313" key="2">
    <source>
        <dbReference type="Proteomes" id="UP001604277"/>
    </source>
</evidence>
<name>A0ABD1RPS4_9LAMI</name>
<reference evidence="2" key="1">
    <citation type="submission" date="2024-07" db="EMBL/GenBank/DDBJ databases">
        <title>Two chromosome-level genome assemblies of Korean endemic species Abeliophyllum distichum and Forsythia ovata (Oleaceae).</title>
        <authorList>
            <person name="Jang H."/>
        </authorList>
    </citation>
    <scope>NUCLEOTIDE SEQUENCE [LARGE SCALE GENOMIC DNA]</scope>
</reference>
<dbReference type="AlphaFoldDB" id="A0ABD1RPS4"/>
<sequence length="102" mass="11626">MDVHSKQRGLPTKVALKVLVEKMGVPDSKVRSRIRDSQLVWTKRSKKVATLEFYQVHKSMGVIVCEHNEYPSCVEKWLEWGGGTGGVEGEDHCFHFFNPDLP</sequence>
<dbReference type="InterPro" id="IPR023299">
    <property type="entry name" value="ATPase_P-typ_cyto_dom_N"/>
</dbReference>
<accession>A0ABD1RPS4</accession>
<dbReference type="SUPFAM" id="SSF81660">
    <property type="entry name" value="Metal cation-transporting ATPase, ATP-binding domain N"/>
    <property type="match status" value="1"/>
</dbReference>
<comment type="caution">
    <text evidence="1">The sequence shown here is derived from an EMBL/GenBank/DDBJ whole genome shotgun (WGS) entry which is preliminary data.</text>
</comment>
<dbReference type="EMBL" id="JBFOLJ010000012">
    <property type="protein sequence ID" value="KAL2489069.1"/>
    <property type="molecule type" value="Genomic_DNA"/>
</dbReference>
<evidence type="ECO:0000313" key="1">
    <source>
        <dbReference type="EMBL" id="KAL2489069.1"/>
    </source>
</evidence>
<keyword evidence="2" id="KW-1185">Reference proteome</keyword>
<organism evidence="1 2">
    <name type="scientific">Forsythia ovata</name>
    <dbReference type="NCBI Taxonomy" id="205694"/>
    <lineage>
        <taxon>Eukaryota</taxon>
        <taxon>Viridiplantae</taxon>
        <taxon>Streptophyta</taxon>
        <taxon>Embryophyta</taxon>
        <taxon>Tracheophyta</taxon>
        <taxon>Spermatophyta</taxon>
        <taxon>Magnoliopsida</taxon>
        <taxon>eudicotyledons</taxon>
        <taxon>Gunneridae</taxon>
        <taxon>Pentapetalae</taxon>
        <taxon>asterids</taxon>
        <taxon>lamiids</taxon>
        <taxon>Lamiales</taxon>
        <taxon>Oleaceae</taxon>
        <taxon>Forsythieae</taxon>
        <taxon>Forsythia</taxon>
    </lineage>
</organism>
<proteinExistence type="predicted"/>
<dbReference type="Proteomes" id="UP001604277">
    <property type="component" value="Unassembled WGS sequence"/>
</dbReference>
<dbReference type="Gene3D" id="3.40.1110.10">
    <property type="entry name" value="Calcium-transporting ATPase, cytoplasmic domain N"/>
    <property type="match status" value="1"/>
</dbReference>